<gene>
    <name evidence="2" type="ORF">PIB30_070548</name>
</gene>
<feature type="region of interest" description="Disordered" evidence="1">
    <location>
        <begin position="35"/>
        <end position="55"/>
    </location>
</feature>
<sequence>MVLNTLANSRASVSRGTQLQPFSEAITKSRHLSEALLPEDKHPGSGDCWTDNISE</sequence>
<protein>
    <submittedName>
        <fullName evidence="2">Uncharacterized protein</fullName>
    </submittedName>
</protein>
<accession>A0ABU6XLQ2</accession>
<feature type="non-terminal residue" evidence="2">
    <location>
        <position position="55"/>
    </location>
</feature>
<comment type="caution">
    <text evidence="2">The sequence shown here is derived from an EMBL/GenBank/DDBJ whole genome shotgun (WGS) entry which is preliminary data.</text>
</comment>
<reference evidence="2 3" key="1">
    <citation type="journal article" date="2023" name="Plants (Basel)">
        <title>Bridging the Gap: Combining Genomics and Transcriptomics Approaches to Understand Stylosanthes scabra, an Orphan Legume from the Brazilian Caatinga.</title>
        <authorList>
            <person name="Ferreira-Neto J.R.C."/>
            <person name="da Silva M.D."/>
            <person name="Binneck E."/>
            <person name="de Melo N.F."/>
            <person name="da Silva R.H."/>
            <person name="de Melo A.L.T.M."/>
            <person name="Pandolfi V."/>
            <person name="Bustamante F.O."/>
            <person name="Brasileiro-Vidal A.C."/>
            <person name="Benko-Iseppon A.M."/>
        </authorList>
    </citation>
    <scope>NUCLEOTIDE SEQUENCE [LARGE SCALE GENOMIC DNA]</scope>
    <source>
        <tissue evidence="2">Leaves</tissue>
    </source>
</reference>
<evidence type="ECO:0000313" key="3">
    <source>
        <dbReference type="Proteomes" id="UP001341840"/>
    </source>
</evidence>
<proteinExistence type="predicted"/>
<keyword evidence="3" id="KW-1185">Reference proteome</keyword>
<evidence type="ECO:0000313" key="2">
    <source>
        <dbReference type="EMBL" id="MED6198857.1"/>
    </source>
</evidence>
<evidence type="ECO:0000256" key="1">
    <source>
        <dbReference type="SAM" id="MobiDB-lite"/>
    </source>
</evidence>
<dbReference type="Proteomes" id="UP001341840">
    <property type="component" value="Unassembled WGS sequence"/>
</dbReference>
<name>A0ABU6XLQ2_9FABA</name>
<dbReference type="EMBL" id="JASCZI010212245">
    <property type="protein sequence ID" value="MED6198857.1"/>
    <property type="molecule type" value="Genomic_DNA"/>
</dbReference>
<organism evidence="2 3">
    <name type="scientific">Stylosanthes scabra</name>
    <dbReference type="NCBI Taxonomy" id="79078"/>
    <lineage>
        <taxon>Eukaryota</taxon>
        <taxon>Viridiplantae</taxon>
        <taxon>Streptophyta</taxon>
        <taxon>Embryophyta</taxon>
        <taxon>Tracheophyta</taxon>
        <taxon>Spermatophyta</taxon>
        <taxon>Magnoliopsida</taxon>
        <taxon>eudicotyledons</taxon>
        <taxon>Gunneridae</taxon>
        <taxon>Pentapetalae</taxon>
        <taxon>rosids</taxon>
        <taxon>fabids</taxon>
        <taxon>Fabales</taxon>
        <taxon>Fabaceae</taxon>
        <taxon>Papilionoideae</taxon>
        <taxon>50 kb inversion clade</taxon>
        <taxon>dalbergioids sensu lato</taxon>
        <taxon>Dalbergieae</taxon>
        <taxon>Pterocarpus clade</taxon>
        <taxon>Stylosanthes</taxon>
    </lineage>
</organism>